<dbReference type="PANTHER" id="PTHR13138:SF3">
    <property type="entry name" value="CD2 ANTIGEN CYTOPLASMIC TAIL-BINDING PROTEIN 2"/>
    <property type="match status" value="1"/>
</dbReference>
<dbReference type="GO" id="GO:0005682">
    <property type="term" value="C:U5 snRNP"/>
    <property type="evidence" value="ECO:0007669"/>
    <property type="project" value="InterPro"/>
</dbReference>
<dbReference type="InterPro" id="IPR039905">
    <property type="entry name" value="CD2BP2/Lin1"/>
</dbReference>
<dbReference type="PANTHER" id="PTHR13138">
    <property type="entry name" value="PROTEIN LIN1"/>
    <property type="match status" value="1"/>
</dbReference>
<feature type="compositionally biased region" description="Low complexity" evidence="1">
    <location>
        <begin position="354"/>
        <end position="364"/>
    </location>
</feature>
<name>A0A2P6U2C9_CHLSO</name>
<evidence type="ECO:0000256" key="1">
    <source>
        <dbReference type="SAM" id="MobiDB-lite"/>
    </source>
</evidence>
<dbReference type="Proteomes" id="UP000239899">
    <property type="component" value="Unassembled WGS sequence"/>
</dbReference>
<accession>A0A2P6U2C9</accession>
<evidence type="ECO:0000313" key="3">
    <source>
        <dbReference type="Proteomes" id="UP000239899"/>
    </source>
</evidence>
<feature type="region of interest" description="Disordered" evidence="1">
    <location>
        <begin position="290"/>
        <end position="383"/>
    </location>
</feature>
<feature type="region of interest" description="Disordered" evidence="1">
    <location>
        <begin position="413"/>
        <end position="487"/>
    </location>
</feature>
<organism evidence="2 3">
    <name type="scientific">Chlorella sorokiniana</name>
    <name type="common">Freshwater green alga</name>
    <dbReference type="NCBI Taxonomy" id="3076"/>
    <lineage>
        <taxon>Eukaryota</taxon>
        <taxon>Viridiplantae</taxon>
        <taxon>Chlorophyta</taxon>
        <taxon>core chlorophytes</taxon>
        <taxon>Trebouxiophyceae</taxon>
        <taxon>Chlorellales</taxon>
        <taxon>Chlorellaceae</taxon>
        <taxon>Chlorella clade</taxon>
        <taxon>Chlorella</taxon>
    </lineage>
</organism>
<dbReference type="STRING" id="3076.A0A2P6U2C9"/>
<feature type="region of interest" description="Disordered" evidence="1">
    <location>
        <begin position="1"/>
        <end position="49"/>
    </location>
</feature>
<feature type="compositionally biased region" description="Low complexity" evidence="1">
    <location>
        <begin position="295"/>
        <end position="317"/>
    </location>
</feature>
<gene>
    <name evidence="2" type="ORF">C2E21_0891</name>
</gene>
<reference evidence="2 3" key="1">
    <citation type="journal article" date="2018" name="Plant J.">
        <title>Genome sequences of Chlorella sorokiniana UTEX 1602 and Micractinium conductrix SAG 241.80: implications to maltose excretion by a green alga.</title>
        <authorList>
            <person name="Arriola M.B."/>
            <person name="Velmurugan N."/>
            <person name="Zhang Y."/>
            <person name="Plunkett M.H."/>
            <person name="Hondzo H."/>
            <person name="Barney B.M."/>
        </authorList>
    </citation>
    <scope>NUCLEOTIDE SEQUENCE [LARGE SCALE GENOMIC DNA]</scope>
    <source>
        <strain evidence="3">UTEX 1602</strain>
    </source>
</reference>
<sequence>MREKRLPQADADTGDEEEEPTKRPRTRFVELQPAADDPADAIDEEIPGSVRADVEPLVLGDAPFDPFQGGDPALTASHMAGDPGFARAQRAHLRRQQQDQGALKDALRAQEGYDQPEEERNEAGDPIEPFHLRKELEEGAFDPAGNYIEYEREEEQDAWLDSIEDQVHGTGPDRGRHLPYANEPVAEPPPLKGREVLPFLRQLLGVLQHGETVPAALRRLAGAGPVLTKFGSKEEAQHFFEEQVRSGHAVPAGNWEEFRALTEAAEVLFDAGRTDVYTLKREALAHRLAEEQAAERAPPAAAPTAQAAAEAAAEFGAAGEGTAGRGGEEAPAGGSTQASPGRLLRHHDPPPAAPAAAAEPAAAPDQPSVPSGERTAATTRGGAGVQAAAHGFASQVPADVLAELLVPTAPPQGMEAGLGLPTSAPTAQELQAGQQLDDSLAAAQQAEAQRAEQAQAQQAAQPPHGKAAAVAFDNEAANLASGGQVEE</sequence>
<feature type="region of interest" description="Disordered" evidence="1">
    <location>
        <begin position="61"/>
        <end position="130"/>
    </location>
</feature>
<comment type="caution">
    <text evidence="2">The sequence shown here is derived from an EMBL/GenBank/DDBJ whole genome shotgun (WGS) entry which is preliminary data.</text>
</comment>
<dbReference type="OrthoDB" id="515820at2759"/>
<keyword evidence="3" id="KW-1185">Reference proteome</keyword>
<feature type="compositionally biased region" description="Acidic residues" evidence="1">
    <location>
        <begin position="37"/>
        <end position="46"/>
    </location>
</feature>
<proteinExistence type="predicted"/>
<dbReference type="EMBL" id="LHPG02000002">
    <property type="protein sequence ID" value="PRW60467.1"/>
    <property type="molecule type" value="Genomic_DNA"/>
</dbReference>
<evidence type="ECO:0000313" key="2">
    <source>
        <dbReference type="EMBL" id="PRW60467.1"/>
    </source>
</evidence>
<protein>
    <submittedName>
        <fullName evidence="2">CD2 antigen cytoplasmic tail-binding 2</fullName>
    </submittedName>
</protein>
<dbReference type="AlphaFoldDB" id="A0A2P6U2C9"/>
<feature type="compositionally biased region" description="Low complexity" evidence="1">
    <location>
        <begin position="431"/>
        <end position="480"/>
    </location>
</feature>